<dbReference type="RefSeq" id="WP_306849189.1">
    <property type="nucleotide sequence ID" value="NZ_JAUSSK010000002.1"/>
</dbReference>
<dbReference type="Proteomes" id="UP001237737">
    <property type="component" value="Unassembled WGS sequence"/>
</dbReference>
<dbReference type="EMBL" id="JAUSSK010000002">
    <property type="protein sequence ID" value="MDQ0009659.1"/>
    <property type="molecule type" value="Genomic_DNA"/>
</dbReference>
<evidence type="ECO:0000256" key="1">
    <source>
        <dbReference type="SAM" id="SignalP"/>
    </source>
</evidence>
<organism evidence="2 3">
    <name type="scientific">Luteibacter jiangsuensis</name>
    <dbReference type="NCBI Taxonomy" id="637577"/>
    <lineage>
        <taxon>Bacteria</taxon>
        <taxon>Pseudomonadati</taxon>
        <taxon>Pseudomonadota</taxon>
        <taxon>Gammaproteobacteria</taxon>
        <taxon>Lysobacterales</taxon>
        <taxon>Rhodanobacteraceae</taxon>
        <taxon>Luteibacter</taxon>
    </lineage>
</organism>
<comment type="caution">
    <text evidence="2">The sequence shown here is derived from an EMBL/GenBank/DDBJ whole genome shotgun (WGS) entry which is preliminary data.</text>
</comment>
<evidence type="ECO:0000313" key="2">
    <source>
        <dbReference type="EMBL" id="MDQ0009659.1"/>
    </source>
</evidence>
<name>A0ABT9SXC4_9GAMM</name>
<gene>
    <name evidence="2" type="ORF">J2T07_001836</name>
</gene>
<keyword evidence="1" id="KW-0732">Signal</keyword>
<reference evidence="2 3" key="1">
    <citation type="submission" date="2023-07" db="EMBL/GenBank/DDBJ databases">
        <title>Sorghum-associated microbial communities from plants grown in Nebraska, USA.</title>
        <authorList>
            <person name="Schachtman D."/>
        </authorList>
    </citation>
    <scope>NUCLEOTIDE SEQUENCE [LARGE SCALE GENOMIC DNA]</scope>
    <source>
        <strain evidence="2 3">CC60</strain>
    </source>
</reference>
<sequence length="167" mass="18258">MRNRTSIALLAALTVPGAATAQTVIEPFNHLPAQTIESGRPLVLEHFDIDILGSAAAAIKPATHDDDIASGMTLGIPEGHSLATMFFYFKQPWHRVDFTLVVPPSHPLIQSVAMLYGNAEHPYAMTIWHSAAGHRVRLSLSQPDGTPFTSMLLHLQRGAYIDNVELR</sequence>
<protein>
    <submittedName>
        <fullName evidence="2">Uncharacterized protein</fullName>
    </submittedName>
</protein>
<accession>A0ABT9SXC4</accession>
<evidence type="ECO:0000313" key="3">
    <source>
        <dbReference type="Proteomes" id="UP001237737"/>
    </source>
</evidence>
<keyword evidence="3" id="KW-1185">Reference proteome</keyword>
<proteinExistence type="predicted"/>
<feature type="chain" id="PRO_5045252013" evidence="1">
    <location>
        <begin position="22"/>
        <end position="167"/>
    </location>
</feature>
<feature type="signal peptide" evidence="1">
    <location>
        <begin position="1"/>
        <end position="21"/>
    </location>
</feature>